<dbReference type="SUPFAM" id="SSF49354">
    <property type="entry name" value="PapD-like"/>
    <property type="match status" value="1"/>
</dbReference>
<dbReference type="InterPro" id="IPR013783">
    <property type="entry name" value="Ig-like_fold"/>
</dbReference>
<dbReference type="RefSeq" id="WP_390277056.1">
    <property type="nucleotide sequence ID" value="NZ_JBHRYH010000011.1"/>
</dbReference>
<dbReference type="InterPro" id="IPR018046">
    <property type="entry name" value="Pili_assmbl_chaperone_CS"/>
</dbReference>
<keyword evidence="4 9" id="KW-0732">Signal</keyword>
<evidence type="ECO:0000256" key="7">
    <source>
        <dbReference type="ARBA" id="ARBA00023319"/>
    </source>
</evidence>
<dbReference type="SUPFAM" id="SSF49584">
    <property type="entry name" value="Periplasmic chaperone C-domain"/>
    <property type="match status" value="1"/>
</dbReference>
<proteinExistence type="inferred from homology"/>
<evidence type="ECO:0000256" key="1">
    <source>
        <dbReference type="ARBA" id="ARBA00004418"/>
    </source>
</evidence>
<dbReference type="InterPro" id="IPR001829">
    <property type="entry name" value="Pili_assmbl_chaperone_bac"/>
</dbReference>
<reference evidence="13" key="1">
    <citation type="journal article" date="2019" name="Int. J. Syst. Evol. Microbiol.">
        <title>The Global Catalogue of Microorganisms (GCM) 10K type strain sequencing project: providing services to taxonomists for standard genome sequencing and annotation.</title>
        <authorList>
            <consortium name="The Broad Institute Genomics Platform"/>
            <consortium name="The Broad Institute Genome Sequencing Center for Infectious Disease"/>
            <person name="Wu L."/>
            <person name="Ma J."/>
        </authorList>
    </citation>
    <scope>NUCLEOTIDE SEQUENCE [LARGE SCALE GENOMIC DNA]</scope>
    <source>
        <strain evidence="13">KCTC 42195</strain>
    </source>
</reference>
<comment type="subcellular location">
    <subcellularLocation>
        <location evidence="1 8">Periplasm</location>
    </subcellularLocation>
</comment>
<evidence type="ECO:0000256" key="2">
    <source>
        <dbReference type="ARBA" id="ARBA00007399"/>
    </source>
</evidence>
<dbReference type="Gene3D" id="2.60.40.10">
    <property type="entry name" value="Immunoglobulins"/>
    <property type="match status" value="2"/>
</dbReference>
<dbReference type="Pfam" id="PF00345">
    <property type="entry name" value="PapD_N"/>
    <property type="match status" value="1"/>
</dbReference>
<dbReference type="Proteomes" id="UP001595636">
    <property type="component" value="Unassembled WGS sequence"/>
</dbReference>
<evidence type="ECO:0000256" key="5">
    <source>
        <dbReference type="ARBA" id="ARBA00022764"/>
    </source>
</evidence>
<feature type="signal peptide" evidence="9">
    <location>
        <begin position="1"/>
        <end position="24"/>
    </location>
</feature>
<keyword evidence="3" id="KW-1029">Fimbrium biogenesis</keyword>
<sequence length="246" mass="26461">MKKLLTLVSAVTAIVAAVPETSHANVVITGTRVVYRQSDREVTVKLDNVGTQPALVQVWADRGDEKSSPTKADAPFLITPPISRIDPAKGQSIRLIFTGENLPADRETVFWLNVLDVPPVPKDADANYIQLAIRSRIKLFYRPSKLPGTPDEAARGLKWSLVSQGKGMVLRAENNSAYSVSMNSAAIEVSGQQYKTVGGMVLPFGSADFVVPGLKGKPAVNSNCTVKYEAVNDYGGPVELSAQPKL</sequence>
<protein>
    <submittedName>
        <fullName evidence="12">Fimbria/pilus periplasmic chaperone</fullName>
    </submittedName>
</protein>
<name>A0ABV7TRY5_9NEIS</name>
<keyword evidence="13" id="KW-1185">Reference proteome</keyword>
<evidence type="ECO:0000259" key="10">
    <source>
        <dbReference type="Pfam" id="PF00345"/>
    </source>
</evidence>
<keyword evidence="6 8" id="KW-0143">Chaperone</keyword>
<dbReference type="Pfam" id="PF02753">
    <property type="entry name" value="PapD_C"/>
    <property type="match status" value="1"/>
</dbReference>
<keyword evidence="7" id="KW-0393">Immunoglobulin domain</keyword>
<feature type="domain" description="Pili assembly chaperone N-terminal" evidence="10">
    <location>
        <begin position="26"/>
        <end position="146"/>
    </location>
</feature>
<evidence type="ECO:0000256" key="8">
    <source>
        <dbReference type="RuleBase" id="RU003918"/>
    </source>
</evidence>
<evidence type="ECO:0000259" key="11">
    <source>
        <dbReference type="Pfam" id="PF02753"/>
    </source>
</evidence>
<dbReference type="PANTHER" id="PTHR30251">
    <property type="entry name" value="PILUS ASSEMBLY CHAPERONE"/>
    <property type="match status" value="1"/>
</dbReference>
<dbReference type="EMBL" id="JBHRYH010000011">
    <property type="protein sequence ID" value="MFC3625498.1"/>
    <property type="molecule type" value="Genomic_DNA"/>
</dbReference>
<dbReference type="InterPro" id="IPR036316">
    <property type="entry name" value="Pili_assmbl_chap_C_dom_sf"/>
</dbReference>
<evidence type="ECO:0000313" key="13">
    <source>
        <dbReference type="Proteomes" id="UP001595636"/>
    </source>
</evidence>
<dbReference type="InterPro" id="IPR016148">
    <property type="entry name" value="Pili_assmbl_chaperone_C"/>
</dbReference>
<dbReference type="PRINTS" id="PR00969">
    <property type="entry name" value="CHAPERONPILI"/>
</dbReference>
<evidence type="ECO:0000256" key="6">
    <source>
        <dbReference type="ARBA" id="ARBA00023186"/>
    </source>
</evidence>
<evidence type="ECO:0000313" key="12">
    <source>
        <dbReference type="EMBL" id="MFC3625498.1"/>
    </source>
</evidence>
<feature type="domain" description="Pili assembly chaperone C-terminal" evidence="11">
    <location>
        <begin position="173"/>
        <end position="238"/>
    </location>
</feature>
<evidence type="ECO:0000256" key="3">
    <source>
        <dbReference type="ARBA" id="ARBA00022558"/>
    </source>
</evidence>
<keyword evidence="5" id="KW-0574">Periplasm</keyword>
<feature type="chain" id="PRO_5046123660" evidence="9">
    <location>
        <begin position="25"/>
        <end position="246"/>
    </location>
</feature>
<evidence type="ECO:0000256" key="9">
    <source>
        <dbReference type="SAM" id="SignalP"/>
    </source>
</evidence>
<gene>
    <name evidence="12" type="ORF">ACFOKJ_04965</name>
</gene>
<dbReference type="InterPro" id="IPR050643">
    <property type="entry name" value="Periplasmic_pilus_chap"/>
</dbReference>
<dbReference type="InterPro" id="IPR008962">
    <property type="entry name" value="PapD-like_sf"/>
</dbReference>
<dbReference type="PANTHER" id="PTHR30251:SF2">
    <property type="entry name" value="FIMBRIAL CHAPERONE YADV-RELATED"/>
    <property type="match status" value="1"/>
</dbReference>
<comment type="caution">
    <text evidence="12">The sequence shown here is derived from an EMBL/GenBank/DDBJ whole genome shotgun (WGS) entry which is preliminary data.</text>
</comment>
<dbReference type="PROSITE" id="PS00635">
    <property type="entry name" value="PILI_CHAPERONE"/>
    <property type="match status" value="1"/>
</dbReference>
<organism evidence="12 13">
    <name type="scientific">Vogesella amnigena</name>
    <dbReference type="NCBI Taxonomy" id="1507449"/>
    <lineage>
        <taxon>Bacteria</taxon>
        <taxon>Pseudomonadati</taxon>
        <taxon>Pseudomonadota</taxon>
        <taxon>Betaproteobacteria</taxon>
        <taxon>Neisseriales</taxon>
        <taxon>Chromobacteriaceae</taxon>
        <taxon>Vogesella</taxon>
    </lineage>
</organism>
<dbReference type="InterPro" id="IPR016147">
    <property type="entry name" value="Pili_assmbl_chaperone_N"/>
</dbReference>
<accession>A0ABV7TRY5</accession>
<comment type="similarity">
    <text evidence="2 8">Belongs to the periplasmic pilus chaperone family.</text>
</comment>
<evidence type="ECO:0000256" key="4">
    <source>
        <dbReference type="ARBA" id="ARBA00022729"/>
    </source>
</evidence>